<evidence type="ECO:0000256" key="2">
    <source>
        <dbReference type="ARBA" id="ARBA00023082"/>
    </source>
</evidence>
<feature type="domain" description="RNA polymerase sigma-70 region 2" evidence="5">
    <location>
        <begin position="10"/>
        <end position="76"/>
    </location>
</feature>
<dbReference type="NCBIfam" id="TIGR02937">
    <property type="entry name" value="sigma70-ECF"/>
    <property type="match status" value="1"/>
</dbReference>
<dbReference type="InterPro" id="IPR013249">
    <property type="entry name" value="RNA_pol_sigma70_r4_t2"/>
</dbReference>
<organism evidence="7 8">
    <name type="scientific">Saccharophagus degradans</name>
    <dbReference type="NCBI Taxonomy" id="86304"/>
    <lineage>
        <taxon>Bacteria</taxon>
        <taxon>Pseudomonadati</taxon>
        <taxon>Pseudomonadota</taxon>
        <taxon>Gammaproteobacteria</taxon>
        <taxon>Cellvibrionales</taxon>
        <taxon>Cellvibrionaceae</taxon>
        <taxon>Saccharophagus</taxon>
    </lineage>
</organism>
<dbReference type="AlphaFoldDB" id="A0AAW7X5B5"/>
<evidence type="ECO:0000256" key="4">
    <source>
        <dbReference type="ARBA" id="ARBA00023163"/>
    </source>
</evidence>
<keyword evidence="3" id="KW-0238">DNA-binding</keyword>
<dbReference type="InterPro" id="IPR014284">
    <property type="entry name" value="RNA_pol_sigma-70_dom"/>
</dbReference>
<reference evidence="7" key="1">
    <citation type="submission" date="2023-07" db="EMBL/GenBank/DDBJ databases">
        <title>Genome content predicts the carbon catabolic preferences of heterotrophic bacteria.</title>
        <authorList>
            <person name="Gralka M."/>
        </authorList>
    </citation>
    <scope>NUCLEOTIDE SEQUENCE</scope>
    <source>
        <strain evidence="7">I3M17_2</strain>
    </source>
</reference>
<dbReference type="GO" id="GO:0016987">
    <property type="term" value="F:sigma factor activity"/>
    <property type="evidence" value="ECO:0007669"/>
    <property type="project" value="UniProtKB-KW"/>
</dbReference>
<dbReference type="InterPro" id="IPR007627">
    <property type="entry name" value="RNA_pol_sigma70_r2"/>
</dbReference>
<gene>
    <name evidence="7" type="ORF">Q4521_05355</name>
</gene>
<evidence type="ECO:0000256" key="3">
    <source>
        <dbReference type="ARBA" id="ARBA00023125"/>
    </source>
</evidence>
<dbReference type="PANTHER" id="PTHR43133:SF8">
    <property type="entry name" value="RNA POLYMERASE SIGMA FACTOR HI_1459-RELATED"/>
    <property type="match status" value="1"/>
</dbReference>
<comment type="caution">
    <text evidence="7">The sequence shown here is derived from an EMBL/GenBank/DDBJ whole genome shotgun (WGS) entry which is preliminary data.</text>
</comment>
<keyword evidence="1" id="KW-0805">Transcription regulation</keyword>
<dbReference type="RefSeq" id="WP_216065514.1">
    <property type="nucleotide sequence ID" value="NZ_CP123764.1"/>
</dbReference>
<accession>A0AAW7X5B5</accession>
<dbReference type="InterPro" id="IPR039425">
    <property type="entry name" value="RNA_pol_sigma-70-like"/>
</dbReference>
<evidence type="ECO:0000259" key="5">
    <source>
        <dbReference type="Pfam" id="PF04542"/>
    </source>
</evidence>
<dbReference type="CDD" id="cd06171">
    <property type="entry name" value="Sigma70_r4"/>
    <property type="match status" value="1"/>
</dbReference>
<dbReference type="GO" id="GO:0006352">
    <property type="term" value="P:DNA-templated transcription initiation"/>
    <property type="evidence" value="ECO:0007669"/>
    <property type="project" value="InterPro"/>
</dbReference>
<protein>
    <submittedName>
        <fullName evidence="7">Sigma-70 family RNA polymerase sigma factor</fullName>
    </submittedName>
</protein>
<dbReference type="Pfam" id="PF08281">
    <property type="entry name" value="Sigma70_r4_2"/>
    <property type="match status" value="1"/>
</dbReference>
<dbReference type="EMBL" id="JAUOPB010000003">
    <property type="protein sequence ID" value="MDO6421891.1"/>
    <property type="molecule type" value="Genomic_DNA"/>
</dbReference>
<evidence type="ECO:0000313" key="8">
    <source>
        <dbReference type="Proteomes" id="UP001169760"/>
    </source>
</evidence>
<evidence type="ECO:0000256" key="1">
    <source>
        <dbReference type="ARBA" id="ARBA00023015"/>
    </source>
</evidence>
<keyword evidence="4" id="KW-0804">Transcription</keyword>
<feature type="domain" description="RNA polymerase sigma factor 70 region 4 type 2" evidence="6">
    <location>
        <begin position="106"/>
        <end position="158"/>
    </location>
</feature>
<sequence length="168" mass="19332">MSATDKLISLYEKYRSDLGGLIAAKFKKNQHDAEDIVQDAFYNVLRAKNIDTIDNPKAYLYQAASNLALNRIRKNNYHRDYIASMDDTAVDMLTPERNVLAQHDLKMLETAMDKLPKKYQTTFLMSRMHSKSYKEIAADLNIAESTVEKHIIKTLKHLRSHLDEEVGV</sequence>
<dbReference type="Proteomes" id="UP001169760">
    <property type="component" value="Unassembled WGS sequence"/>
</dbReference>
<proteinExistence type="predicted"/>
<dbReference type="GO" id="GO:0003677">
    <property type="term" value="F:DNA binding"/>
    <property type="evidence" value="ECO:0007669"/>
    <property type="project" value="UniProtKB-KW"/>
</dbReference>
<name>A0AAW7X5B5_9GAMM</name>
<dbReference type="Pfam" id="PF04542">
    <property type="entry name" value="Sigma70_r2"/>
    <property type="match status" value="1"/>
</dbReference>
<dbReference type="PANTHER" id="PTHR43133">
    <property type="entry name" value="RNA POLYMERASE ECF-TYPE SIGMA FACTO"/>
    <property type="match status" value="1"/>
</dbReference>
<evidence type="ECO:0000313" key="7">
    <source>
        <dbReference type="EMBL" id="MDO6421891.1"/>
    </source>
</evidence>
<keyword evidence="2" id="KW-0731">Sigma factor</keyword>
<evidence type="ECO:0000259" key="6">
    <source>
        <dbReference type="Pfam" id="PF08281"/>
    </source>
</evidence>